<evidence type="ECO:0000256" key="1">
    <source>
        <dbReference type="SAM" id="Phobius"/>
    </source>
</evidence>
<accession>A0A5J4UJK9</accession>
<feature type="transmembrane region" description="Helical" evidence="1">
    <location>
        <begin position="21"/>
        <end position="42"/>
    </location>
</feature>
<comment type="caution">
    <text evidence="2">The sequence shown here is derived from an EMBL/GenBank/DDBJ whole genome shotgun (WGS) entry which is preliminary data.</text>
</comment>
<keyword evidence="1" id="KW-0812">Transmembrane</keyword>
<evidence type="ECO:0000313" key="2">
    <source>
        <dbReference type="EMBL" id="KAA6370748.1"/>
    </source>
</evidence>
<dbReference type="EMBL" id="SNRW01015101">
    <property type="protein sequence ID" value="KAA6370748.1"/>
    <property type="molecule type" value="Genomic_DNA"/>
</dbReference>
<evidence type="ECO:0000313" key="3">
    <source>
        <dbReference type="Proteomes" id="UP000324800"/>
    </source>
</evidence>
<reference evidence="2 3" key="1">
    <citation type="submission" date="2019-03" db="EMBL/GenBank/DDBJ databases">
        <title>Single cell metagenomics reveals metabolic interactions within the superorganism composed of flagellate Streblomastix strix and complex community of Bacteroidetes bacteria on its surface.</title>
        <authorList>
            <person name="Treitli S.C."/>
            <person name="Kolisko M."/>
            <person name="Husnik F."/>
            <person name="Keeling P."/>
            <person name="Hampl V."/>
        </authorList>
    </citation>
    <scope>NUCLEOTIDE SEQUENCE [LARGE SCALE GENOMIC DNA]</scope>
    <source>
        <strain evidence="2">ST1C</strain>
    </source>
</reference>
<feature type="transmembrane region" description="Helical" evidence="1">
    <location>
        <begin position="54"/>
        <end position="74"/>
    </location>
</feature>
<sequence>MPLAPSGPRILGMSQRESLTTLALFLITYILLDNLRVAFFVYRPNSWRVKYAAQWVATALYIVLSTISGPIGMIHPGIRGALGAGDNLAGKRGSSSGGMIAESGTVWMLDTDLHNSGDIVPDQITPASDAIHQADIINGTATNVGGSAEISSVYSRGDHSHSLIVQTEKSIKLKNTTSTGDIGKSTKYDKKDQNYPIQCDDTIKPKKDTELDRIQHYLNILDYIILKQLICRANIHSTSIRAIICIFWYCQCSKTFPVY</sequence>
<protein>
    <submittedName>
        <fullName evidence="2">Uncharacterized protein</fullName>
    </submittedName>
</protein>
<keyword evidence="1" id="KW-1133">Transmembrane helix</keyword>
<gene>
    <name evidence="2" type="ORF">EZS28_033726</name>
</gene>
<dbReference type="Proteomes" id="UP000324800">
    <property type="component" value="Unassembled WGS sequence"/>
</dbReference>
<name>A0A5J4UJK9_9EUKA</name>
<proteinExistence type="predicted"/>
<keyword evidence="1" id="KW-0472">Membrane</keyword>
<organism evidence="2 3">
    <name type="scientific">Streblomastix strix</name>
    <dbReference type="NCBI Taxonomy" id="222440"/>
    <lineage>
        <taxon>Eukaryota</taxon>
        <taxon>Metamonada</taxon>
        <taxon>Preaxostyla</taxon>
        <taxon>Oxymonadida</taxon>
        <taxon>Streblomastigidae</taxon>
        <taxon>Streblomastix</taxon>
    </lineage>
</organism>
<dbReference type="AlphaFoldDB" id="A0A5J4UJK9"/>